<dbReference type="InterPro" id="IPR029063">
    <property type="entry name" value="SAM-dependent_MTases_sf"/>
</dbReference>
<protein>
    <submittedName>
        <fullName evidence="2">Methyltransferase domain-containing protein</fullName>
    </submittedName>
</protein>
<keyword evidence="2" id="KW-0808">Transferase</keyword>
<organism evidence="2 3">
    <name type="scientific">Lysinibacillus louembei</name>
    <dbReference type="NCBI Taxonomy" id="1470088"/>
    <lineage>
        <taxon>Bacteria</taxon>
        <taxon>Bacillati</taxon>
        <taxon>Bacillota</taxon>
        <taxon>Bacilli</taxon>
        <taxon>Bacillales</taxon>
        <taxon>Bacillaceae</taxon>
        <taxon>Lysinibacillus</taxon>
    </lineage>
</organism>
<gene>
    <name evidence="2" type="ORF">R6U77_19310</name>
</gene>
<dbReference type="SUPFAM" id="SSF53335">
    <property type="entry name" value="S-adenosyl-L-methionine-dependent methyltransferases"/>
    <property type="match status" value="1"/>
</dbReference>
<dbReference type="Proteomes" id="UP001322664">
    <property type="component" value="Chromosome"/>
</dbReference>
<dbReference type="EMBL" id="CP137624">
    <property type="protein sequence ID" value="WPK12012.1"/>
    <property type="molecule type" value="Genomic_DNA"/>
</dbReference>
<dbReference type="GO" id="GO:0008168">
    <property type="term" value="F:methyltransferase activity"/>
    <property type="evidence" value="ECO:0007669"/>
    <property type="project" value="UniProtKB-KW"/>
</dbReference>
<evidence type="ECO:0000313" key="3">
    <source>
        <dbReference type="Proteomes" id="UP001322664"/>
    </source>
</evidence>
<proteinExistence type="predicted"/>
<dbReference type="InterPro" id="IPR025714">
    <property type="entry name" value="Methyltranfer_dom"/>
</dbReference>
<reference evidence="2 3" key="1">
    <citation type="submission" date="2023-09" db="EMBL/GenBank/DDBJ databases">
        <authorList>
            <person name="Page C.A."/>
            <person name="Perez-Diaz I.M."/>
        </authorList>
    </citation>
    <scope>NUCLEOTIDE SEQUENCE [LARGE SCALE GENOMIC DNA]</scope>
    <source>
        <strain evidence="2 3">Ll15</strain>
    </source>
</reference>
<dbReference type="RefSeq" id="WP_319836855.1">
    <property type="nucleotide sequence ID" value="NZ_CP137624.1"/>
</dbReference>
<evidence type="ECO:0000313" key="2">
    <source>
        <dbReference type="EMBL" id="WPK12012.1"/>
    </source>
</evidence>
<dbReference type="Gene3D" id="3.40.50.150">
    <property type="entry name" value="Vaccinia Virus protein VP39"/>
    <property type="match status" value="1"/>
</dbReference>
<keyword evidence="2" id="KW-0489">Methyltransferase</keyword>
<dbReference type="CDD" id="cd02440">
    <property type="entry name" value="AdoMet_MTases"/>
    <property type="match status" value="1"/>
</dbReference>
<accession>A0ABZ0RUV8</accession>
<evidence type="ECO:0000259" key="1">
    <source>
        <dbReference type="Pfam" id="PF13847"/>
    </source>
</evidence>
<dbReference type="GO" id="GO:0032259">
    <property type="term" value="P:methylation"/>
    <property type="evidence" value="ECO:0007669"/>
    <property type="project" value="UniProtKB-KW"/>
</dbReference>
<feature type="domain" description="Methyltransferase" evidence="1">
    <location>
        <begin position="58"/>
        <end position="148"/>
    </location>
</feature>
<sequence>MTLLNPTTFSNWLIPHSLEWYAQLGELQQRYEYPWASSLAEPNGESMFDEIVAQTIVGKKVLDVGCGHGEFTLKCSLLAREITGFDVTNHFIQNRLNTARSNASFVVGNTKNGLPFQTNEFDCAYIRKGPTSAYPSLKNVVKKGGAIIGLHPGDALGKELPILFPNLFESTIGTPILNKIKENLANSDFSESTIETVNSTEYFQSPEDILKLRCFGQHPSIYETLTVENLDEIASTFKQHATANGLPITYSRYIVKATI</sequence>
<name>A0ABZ0RUV8_9BACI</name>
<dbReference type="Pfam" id="PF13847">
    <property type="entry name" value="Methyltransf_31"/>
    <property type="match status" value="1"/>
</dbReference>
<keyword evidence="3" id="KW-1185">Reference proteome</keyword>